<evidence type="ECO:0000313" key="5">
    <source>
        <dbReference type="EMBL" id="KKT41828.1"/>
    </source>
</evidence>
<protein>
    <recommendedName>
        <fullName evidence="7">DUF86 domain-containing protein</fullName>
    </recommendedName>
</protein>
<accession>A0A0G1H5R6</accession>
<dbReference type="Gene3D" id="1.20.120.580">
    <property type="entry name" value="bsu32300-like"/>
    <property type="match status" value="1"/>
</dbReference>
<dbReference type="EMBL" id="LCHU01000004">
    <property type="protein sequence ID" value="KKT41828.1"/>
    <property type="molecule type" value="Genomic_DNA"/>
</dbReference>
<dbReference type="InterPro" id="IPR037038">
    <property type="entry name" value="HepT-like_sf"/>
</dbReference>
<dbReference type="STRING" id="1618647.UW30_C0004G0027"/>
<dbReference type="GO" id="GO:0110001">
    <property type="term" value="C:toxin-antitoxin complex"/>
    <property type="evidence" value="ECO:0007669"/>
    <property type="project" value="InterPro"/>
</dbReference>
<dbReference type="GO" id="GO:0016787">
    <property type="term" value="F:hydrolase activity"/>
    <property type="evidence" value="ECO:0007669"/>
    <property type="project" value="UniProtKB-KW"/>
</dbReference>
<evidence type="ECO:0000256" key="4">
    <source>
        <dbReference type="ARBA" id="ARBA00024207"/>
    </source>
</evidence>
<dbReference type="AlphaFoldDB" id="A0A0G1H5R6"/>
<evidence type="ECO:0008006" key="7">
    <source>
        <dbReference type="Google" id="ProtNLM"/>
    </source>
</evidence>
<comment type="caution">
    <text evidence="5">The sequence shown here is derived from an EMBL/GenBank/DDBJ whole genome shotgun (WGS) entry which is preliminary data.</text>
</comment>
<keyword evidence="2" id="KW-0540">Nuclease</keyword>
<comment type="similarity">
    <text evidence="4">Belongs to the HepT RNase toxin family.</text>
</comment>
<keyword evidence="3" id="KW-0378">Hydrolase</keyword>
<organism evidence="5 6">
    <name type="scientific">Candidatus Giovannonibacteria bacterium GW2011_GWA2_44_13b</name>
    <dbReference type="NCBI Taxonomy" id="1618647"/>
    <lineage>
        <taxon>Bacteria</taxon>
        <taxon>Candidatus Giovannoniibacteriota</taxon>
    </lineage>
</organism>
<keyword evidence="1" id="KW-1277">Toxin-antitoxin system</keyword>
<dbReference type="Proteomes" id="UP000034736">
    <property type="component" value="Unassembled WGS sequence"/>
</dbReference>
<evidence type="ECO:0000256" key="2">
    <source>
        <dbReference type="ARBA" id="ARBA00022722"/>
    </source>
</evidence>
<evidence type="ECO:0000256" key="1">
    <source>
        <dbReference type="ARBA" id="ARBA00022649"/>
    </source>
</evidence>
<dbReference type="PANTHER" id="PTHR33397:SF3">
    <property type="entry name" value="MRNA NUCLEASE HEPT"/>
    <property type="match status" value="1"/>
</dbReference>
<dbReference type="InterPro" id="IPR008201">
    <property type="entry name" value="HepT-like"/>
</dbReference>
<dbReference type="PANTHER" id="PTHR33397">
    <property type="entry name" value="UPF0331 PROTEIN YUTE"/>
    <property type="match status" value="1"/>
</dbReference>
<dbReference type="GO" id="GO:0004540">
    <property type="term" value="F:RNA nuclease activity"/>
    <property type="evidence" value="ECO:0007669"/>
    <property type="project" value="InterPro"/>
</dbReference>
<name>A0A0G1H5R6_9BACT</name>
<reference evidence="5 6" key="1">
    <citation type="journal article" date="2015" name="Nature">
        <title>rRNA introns, odd ribosomes, and small enigmatic genomes across a large radiation of phyla.</title>
        <authorList>
            <person name="Brown C.T."/>
            <person name="Hug L.A."/>
            <person name="Thomas B.C."/>
            <person name="Sharon I."/>
            <person name="Castelle C.J."/>
            <person name="Singh A."/>
            <person name="Wilkins M.J."/>
            <person name="Williams K.H."/>
            <person name="Banfield J.F."/>
        </authorList>
    </citation>
    <scope>NUCLEOTIDE SEQUENCE [LARGE SCALE GENOMIC DNA]</scope>
</reference>
<evidence type="ECO:0000313" key="6">
    <source>
        <dbReference type="Proteomes" id="UP000034736"/>
    </source>
</evidence>
<evidence type="ECO:0000256" key="3">
    <source>
        <dbReference type="ARBA" id="ARBA00022801"/>
    </source>
</evidence>
<dbReference type="InterPro" id="IPR052379">
    <property type="entry name" value="Type_VII_TA_RNase"/>
</dbReference>
<dbReference type="NCBIfam" id="NF047751">
    <property type="entry name" value="HepT_toxin"/>
    <property type="match status" value="1"/>
</dbReference>
<sequence length="144" mass="17109">MLNPIFLRRKIKWIQEDLKFLENYRGMSFDEVAKDTLKWRALEWTLAKIIGRAIDINRHIIAELADKNIEPPSKHRETFLILSKLDVLPKIFVEKIADSASLRNRIIHEYDDLDQKKVYETVDEAIEQYAEYGNFVLTFLDKQK</sequence>
<dbReference type="Pfam" id="PF01934">
    <property type="entry name" value="HepT-like"/>
    <property type="match status" value="1"/>
</dbReference>
<proteinExistence type="inferred from homology"/>
<gene>
    <name evidence="5" type="ORF">UW30_C0004G0027</name>
</gene>